<dbReference type="PANTHER" id="PTHR43483:SF3">
    <property type="entry name" value="MEMBRANE TRANSPORTER PROTEIN HI_0806-RELATED"/>
    <property type="match status" value="1"/>
</dbReference>
<feature type="transmembrane region" description="Helical" evidence="1">
    <location>
        <begin position="37"/>
        <end position="55"/>
    </location>
</feature>
<name>A0A7X2P7M3_9FIRM</name>
<dbReference type="EMBL" id="VUMV01000002">
    <property type="protein sequence ID" value="MST81291.1"/>
    <property type="molecule type" value="Genomic_DNA"/>
</dbReference>
<feature type="transmembrane region" description="Helical" evidence="1">
    <location>
        <begin position="105"/>
        <end position="126"/>
    </location>
</feature>
<evidence type="ECO:0000313" key="2">
    <source>
        <dbReference type="EMBL" id="MST81291.1"/>
    </source>
</evidence>
<protein>
    <submittedName>
        <fullName evidence="2">Sulfite exporter TauE/SafE family protein</fullName>
    </submittedName>
</protein>
<feature type="transmembrane region" description="Helical" evidence="1">
    <location>
        <begin position="260"/>
        <end position="278"/>
    </location>
</feature>
<proteinExistence type="predicted"/>
<dbReference type="PANTHER" id="PTHR43483">
    <property type="entry name" value="MEMBRANE TRANSPORTER PROTEIN HI_0806-RELATED"/>
    <property type="match status" value="1"/>
</dbReference>
<keyword evidence="3" id="KW-1185">Reference proteome</keyword>
<gene>
    <name evidence="2" type="ORF">FYJ60_03035</name>
</gene>
<feature type="transmembrane region" description="Helical" evidence="1">
    <location>
        <begin position="236"/>
        <end position="254"/>
    </location>
</feature>
<organism evidence="2 3">
    <name type="scientific">Bilifractor porci</name>
    <dbReference type="NCBI Taxonomy" id="2606636"/>
    <lineage>
        <taxon>Bacteria</taxon>
        <taxon>Bacillati</taxon>
        <taxon>Bacillota</taxon>
        <taxon>Clostridia</taxon>
        <taxon>Lachnospirales</taxon>
        <taxon>Lachnospiraceae</taxon>
        <taxon>Bilifractor</taxon>
    </lineage>
</organism>
<dbReference type="Proteomes" id="UP000466864">
    <property type="component" value="Unassembled WGS sequence"/>
</dbReference>
<evidence type="ECO:0000313" key="3">
    <source>
        <dbReference type="Proteomes" id="UP000466864"/>
    </source>
</evidence>
<dbReference type="RefSeq" id="WP_154457115.1">
    <property type="nucleotide sequence ID" value="NZ_VUMV01000002.1"/>
</dbReference>
<dbReference type="AlphaFoldDB" id="A0A7X2P7M3"/>
<comment type="caution">
    <text evidence="2">The sequence shown here is derived from an EMBL/GenBank/DDBJ whole genome shotgun (WGS) entry which is preliminary data.</text>
</comment>
<feature type="transmembrane region" description="Helical" evidence="1">
    <location>
        <begin position="6"/>
        <end position="25"/>
    </location>
</feature>
<accession>A0A7X2P7M3</accession>
<keyword evidence="1" id="KW-1133">Transmembrane helix</keyword>
<keyword evidence="1" id="KW-0812">Transmembrane</keyword>
<keyword evidence="1" id="KW-0472">Membrane</keyword>
<feature type="transmembrane region" description="Helical" evidence="1">
    <location>
        <begin position="206"/>
        <end position="227"/>
    </location>
</feature>
<feature type="transmembrane region" description="Helical" evidence="1">
    <location>
        <begin position="132"/>
        <end position="153"/>
    </location>
</feature>
<evidence type="ECO:0000256" key="1">
    <source>
        <dbReference type="SAM" id="Phobius"/>
    </source>
</evidence>
<feature type="transmembrane region" description="Helical" evidence="1">
    <location>
        <begin position="75"/>
        <end position="93"/>
    </location>
</feature>
<reference evidence="2 3" key="1">
    <citation type="submission" date="2019-08" db="EMBL/GenBank/DDBJ databases">
        <title>In-depth cultivation of the pig gut microbiome towards novel bacterial diversity and tailored functional studies.</title>
        <authorList>
            <person name="Wylensek D."/>
            <person name="Hitch T.C.A."/>
            <person name="Clavel T."/>
        </authorList>
    </citation>
    <scope>NUCLEOTIDE SEQUENCE [LARGE SCALE GENOMIC DNA]</scope>
    <source>
        <strain evidence="2 3">Oil+RF-744-WCA-WT-13</strain>
    </source>
</reference>
<feature type="transmembrane region" description="Helical" evidence="1">
    <location>
        <begin position="173"/>
        <end position="200"/>
    </location>
</feature>
<sequence length="292" mass="31013">MKMIQSVVLGLACVYIFFASFALFRHRKKIREEKGSYLLYGLISVLAMFFGTFGVSDTAISVFGYRAAGIVKDDVLPGTIITAAVLPVCAMALSYTSLFPVEAGLLVGCVVFETAGAVIGSALVSRLSGRKISMVIGIAMLATAAMIIVKLLINGMEGGTLYELAGWKRYLAFISFFFLGALNMAGIGATVPAIALLMVLGMDLRSIYPVVMTGNAVSSTFGGLAFLKTEKYNGKAVLASVFGTVAVVFAVRLVRNINVTVLQIAMVGLMIYSAVSVFKKQEGEKKKTSGMP</sequence>